<dbReference type="Gene3D" id="3.30.230.10">
    <property type="match status" value="1"/>
</dbReference>
<keyword evidence="3 8" id="KW-0251">Elongation factor</keyword>
<keyword evidence="9" id="KW-1185">Reference proteome</keyword>
<dbReference type="PROSITE" id="PS51722">
    <property type="entry name" value="G_TR_2"/>
    <property type="match status" value="1"/>
</dbReference>
<dbReference type="CDD" id="cd03713">
    <property type="entry name" value="EFG_mtEFG_C"/>
    <property type="match status" value="1"/>
</dbReference>
<evidence type="ECO:0000256" key="2">
    <source>
        <dbReference type="ARBA" id="ARBA00022741"/>
    </source>
</evidence>
<dbReference type="InterPro" id="IPR000795">
    <property type="entry name" value="T_Tr_GTP-bd_dom"/>
</dbReference>
<dbReference type="Proteomes" id="UP001595796">
    <property type="component" value="Unassembled WGS sequence"/>
</dbReference>
<dbReference type="InterPro" id="IPR035649">
    <property type="entry name" value="EFG_V"/>
</dbReference>
<dbReference type="InterPro" id="IPR041095">
    <property type="entry name" value="EFG_II"/>
</dbReference>
<dbReference type="InterPro" id="IPR014721">
    <property type="entry name" value="Ribsml_uS5_D2-typ_fold_subgr"/>
</dbReference>
<comment type="function">
    <text evidence="6">Catalyzes the GTP-dependent ribosomal translocation step during translation elongation. During this step, the ribosome changes from the pre-translocational (PRE) to the post-translocational (POST) state as the newly formed A-site-bound peptidyl-tRNA and P-site-bound deacylated tRNA move to the P and E sites, respectively. Catalyzes the coordinated movement of the two tRNA molecules, the mRNA and conformational changes in the ribosome.</text>
</comment>
<dbReference type="InterPro" id="IPR020568">
    <property type="entry name" value="Ribosomal_Su5_D2-typ_SF"/>
</dbReference>
<dbReference type="Gene3D" id="3.30.70.870">
    <property type="entry name" value="Elongation Factor G (Translational Gtpase), domain 3"/>
    <property type="match status" value="1"/>
</dbReference>
<keyword evidence="4" id="KW-0648">Protein biosynthesis</keyword>
<evidence type="ECO:0000256" key="4">
    <source>
        <dbReference type="ARBA" id="ARBA00022917"/>
    </source>
</evidence>
<dbReference type="InterPro" id="IPR027417">
    <property type="entry name" value="P-loop_NTPase"/>
</dbReference>
<dbReference type="Pfam" id="PF14492">
    <property type="entry name" value="EFG_III"/>
    <property type="match status" value="1"/>
</dbReference>
<dbReference type="Gene3D" id="3.40.50.300">
    <property type="entry name" value="P-loop containing nucleotide triphosphate hydrolases"/>
    <property type="match status" value="1"/>
</dbReference>
<dbReference type="SUPFAM" id="SSF50447">
    <property type="entry name" value="Translation proteins"/>
    <property type="match status" value="1"/>
</dbReference>
<protein>
    <recommendedName>
        <fullName evidence="1">Elongation factor G</fullName>
    </recommendedName>
</protein>
<dbReference type="Gene3D" id="2.40.30.10">
    <property type="entry name" value="Translation factors"/>
    <property type="match status" value="1"/>
</dbReference>
<dbReference type="SMART" id="SM00889">
    <property type="entry name" value="EFG_IV"/>
    <property type="match status" value="1"/>
</dbReference>
<dbReference type="SUPFAM" id="SSF54211">
    <property type="entry name" value="Ribosomal protein S5 domain 2-like"/>
    <property type="match status" value="1"/>
</dbReference>
<accession>A0ABV9Z434</accession>
<dbReference type="GO" id="GO:0003746">
    <property type="term" value="F:translation elongation factor activity"/>
    <property type="evidence" value="ECO:0007669"/>
    <property type="project" value="UniProtKB-KW"/>
</dbReference>
<comment type="caution">
    <text evidence="8">The sequence shown here is derived from an EMBL/GenBank/DDBJ whole genome shotgun (WGS) entry which is preliminary data.</text>
</comment>
<evidence type="ECO:0000313" key="8">
    <source>
        <dbReference type="EMBL" id="MFC5069279.1"/>
    </source>
</evidence>
<organism evidence="8 9">
    <name type="scientific">Flaviflagellibacter deserti</name>
    <dbReference type="NCBI Taxonomy" id="2267266"/>
    <lineage>
        <taxon>Bacteria</taxon>
        <taxon>Pseudomonadati</taxon>
        <taxon>Pseudomonadota</taxon>
        <taxon>Alphaproteobacteria</taxon>
        <taxon>Hyphomicrobiales</taxon>
        <taxon>Flaviflagellibacter</taxon>
    </lineage>
</organism>
<dbReference type="InterPro" id="IPR000640">
    <property type="entry name" value="EFG_V-like"/>
</dbReference>
<evidence type="ECO:0000256" key="6">
    <source>
        <dbReference type="ARBA" id="ARBA00024731"/>
    </source>
</evidence>
<dbReference type="Pfam" id="PF00679">
    <property type="entry name" value="EFG_C"/>
    <property type="match status" value="1"/>
</dbReference>
<evidence type="ECO:0000259" key="7">
    <source>
        <dbReference type="PROSITE" id="PS51722"/>
    </source>
</evidence>
<keyword evidence="2" id="KW-0547">Nucleotide-binding</keyword>
<evidence type="ECO:0000256" key="5">
    <source>
        <dbReference type="ARBA" id="ARBA00023134"/>
    </source>
</evidence>
<dbReference type="SUPFAM" id="SSF52540">
    <property type="entry name" value="P-loop containing nucleoside triphosphate hydrolases"/>
    <property type="match status" value="1"/>
</dbReference>
<dbReference type="EMBL" id="JBHSJF010000006">
    <property type="protein sequence ID" value="MFC5069279.1"/>
    <property type="molecule type" value="Genomic_DNA"/>
</dbReference>
<dbReference type="InterPro" id="IPR005517">
    <property type="entry name" value="Transl_elong_EFG/EF2_IV"/>
</dbReference>
<dbReference type="PANTHER" id="PTHR43261:SF7">
    <property type="entry name" value="ELONGATION FACTOR G-LIKE PROTEIN"/>
    <property type="match status" value="1"/>
</dbReference>
<dbReference type="CDD" id="cd01434">
    <property type="entry name" value="EFG_mtEFG1_IV"/>
    <property type="match status" value="1"/>
</dbReference>
<dbReference type="InterPro" id="IPR047872">
    <property type="entry name" value="EFG_IV"/>
</dbReference>
<dbReference type="Gene3D" id="3.30.70.240">
    <property type="match status" value="1"/>
</dbReference>
<evidence type="ECO:0000256" key="1">
    <source>
        <dbReference type="ARBA" id="ARBA00017872"/>
    </source>
</evidence>
<keyword evidence="5" id="KW-0342">GTP-binding</keyword>
<name>A0ABV9Z434_9HYPH</name>
<dbReference type="InterPro" id="IPR035647">
    <property type="entry name" value="EFG_III/V"/>
</dbReference>
<dbReference type="RefSeq" id="WP_114958253.1">
    <property type="nucleotide sequence ID" value="NZ_JBHSJF010000006.1"/>
</dbReference>
<evidence type="ECO:0000313" key="9">
    <source>
        <dbReference type="Proteomes" id="UP001595796"/>
    </source>
</evidence>
<reference evidence="9" key="1">
    <citation type="journal article" date="2019" name="Int. J. Syst. Evol. Microbiol.">
        <title>The Global Catalogue of Microorganisms (GCM) 10K type strain sequencing project: providing services to taxonomists for standard genome sequencing and annotation.</title>
        <authorList>
            <consortium name="The Broad Institute Genomics Platform"/>
            <consortium name="The Broad Institute Genome Sequencing Center for Infectious Disease"/>
            <person name="Wu L."/>
            <person name="Ma J."/>
        </authorList>
    </citation>
    <scope>NUCLEOTIDE SEQUENCE [LARGE SCALE GENOMIC DNA]</scope>
    <source>
        <strain evidence="9">CGMCC 1.16444</strain>
    </source>
</reference>
<feature type="domain" description="Tr-type G" evidence="7">
    <location>
        <begin position="9"/>
        <end position="283"/>
    </location>
</feature>
<dbReference type="Pfam" id="PF00009">
    <property type="entry name" value="GTP_EFTU"/>
    <property type="match status" value="1"/>
</dbReference>
<dbReference type="SMART" id="SM00838">
    <property type="entry name" value="EFG_C"/>
    <property type="match status" value="1"/>
</dbReference>
<sequence length="681" mass="73144">MGQDVRPVAGPRCIALVGPFQSGKTSLLEAILAYSGAIPRAGNVEDGTTIGDTSAEARAHRMSTEMNVATVDFFGDAYTFVDCPGSVEFLEDMRRALPAVDAAVVVCEADERKVPALQQILRLLEDQGIPRFLFLNKIDKAESRIRDALEMLQPSSRTPLLVRQIPVWENEIITGYIDLALERAFVYREHAESNIVDIAEGERIRQREARFAMLEKLADHDDELLETLLEDLEPPKDRVFDDLSRELKQGLVVPVLLGSALRGNGVLRLLKALRHEAPCITAMATRAGMAGEGDPAAYVLKTVHTAHGGKLSVVRMMRGAIPDGATVMGSNGAKARIAAIQRLTGAASVKVGSAVLGDTVALARLDGIQTGQMVTAGPVALPEIEVESPDAVVSATLLTKERKDDVKLSAGLAKLVEEDPSYHLCQTGEGGEIRLDGQGEMHLRVATERLAERFGVAVTSKAPRVGYRETIRGKTSLRGRHKKQSGGHGQFGDVVLEIEALPRGEGIRFEDKITGGVVPRQFIPSVEKGVRDALRQGPLGFPVTDVLVRLVDGSFHTVDSSDAAFQAAGRIAISEGLPQCSPALLEPMFKVEVYVPNDATAKINAILSARRGQILGFDARGGWPGWDVVQAILPEAEIGDLIIEIRSASAGVGSFTAGFDHMAELVGRSADQVIASRHAAE</sequence>
<gene>
    <name evidence="8" type="ORF">ACFPFW_14780</name>
</gene>
<dbReference type="PANTHER" id="PTHR43261">
    <property type="entry name" value="TRANSLATION ELONGATION FACTOR G-RELATED"/>
    <property type="match status" value="1"/>
</dbReference>
<dbReference type="InterPro" id="IPR009000">
    <property type="entry name" value="Transl_B-barrel_sf"/>
</dbReference>
<dbReference type="SUPFAM" id="SSF54980">
    <property type="entry name" value="EF-G C-terminal domain-like"/>
    <property type="match status" value="2"/>
</dbReference>
<evidence type="ECO:0000256" key="3">
    <source>
        <dbReference type="ARBA" id="ARBA00022768"/>
    </source>
</evidence>
<dbReference type="Pfam" id="PF03764">
    <property type="entry name" value="EFG_IV"/>
    <property type="match status" value="1"/>
</dbReference>
<dbReference type="NCBIfam" id="NF009379">
    <property type="entry name" value="PRK12740.1-3"/>
    <property type="match status" value="1"/>
</dbReference>
<proteinExistence type="predicted"/>